<evidence type="ECO:0000313" key="1">
    <source>
        <dbReference type="EMBL" id="SFV61401.1"/>
    </source>
</evidence>
<dbReference type="AlphaFoldDB" id="A0A1W1C6U4"/>
<proteinExistence type="predicted"/>
<name>A0A1W1C6U4_9ZZZZ</name>
<reference evidence="1" key="1">
    <citation type="submission" date="2016-10" db="EMBL/GenBank/DDBJ databases">
        <authorList>
            <person name="de Groot N.N."/>
        </authorList>
    </citation>
    <scope>NUCLEOTIDE SEQUENCE</scope>
</reference>
<protein>
    <submittedName>
        <fullName evidence="1">Uncharacterized protein</fullName>
    </submittedName>
</protein>
<gene>
    <name evidence="1" type="ORF">MNB_SM-5-1519</name>
</gene>
<dbReference type="EMBL" id="FPHH01000062">
    <property type="protein sequence ID" value="SFV61401.1"/>
    <property type="molecule type" value="Genomic_DNA"/>
</dbReference>
<organism evidence="1">
    <name type="scientific">hydrothermal vent metagenome</name>
    <dbReference type="NCBI Taxonomy" id="652676"/>
    <lineage>
        <taxon>unclassified sequences</taxon>
        <taxon>metagenomes</taxon>
        <taxon>ecological metagenomes</taxon>
    </lineage>
</organism>
<accession>A0A1W1C6U4</accession>
<sequence>MEKESYELFANAKSEEILERLDTELQKRNEAPFWGDKVVPFAEAILSVLVPLKEQNLLFTPEGKKVEVLTPELFLAWSDFLSLKTLAFTLAKSNDAKELLRTSLPKEECEQYIPIDLKLLGEYLSRYSVNLEYENLDFPIANYNLHQGVSNVIKSLL</sequence>